<gene>
    <name evidence="1" type="ORF">C7B77_00335</name>
</gene>
<protein>
    <submittedName>
        <fullName evidence="1">Uncharacterized protein</fullName>
    </submittedName>
</protein>
<accession>A0A2T1GP02</accession>
<sequence>MQIALFNYKIFSHNGNLHVQVNESDSDDIVIAKAQAQLYSEVGTELPSELVSFTIIKRTNES</sequence>
<proteinExistence type="predicted"/>
<dbReference type="AlphaFoldDB" id="A0A2T1GP02"/>
<name>A0A2T1GP02_9CYAN</name>
<comment type="caution">
    <text evidence="1">The sequence shown here is derived from an EMBL/GenBank/DDBJ whole genome shotgun (WGS) entry which is preliminary data.</text>
</comment>
<evidence type="ECO:0000313" key="1">
    <source>
        <dbReference type="EMBL" id="PSB59585.1"/>
    </source>
</evidence>
<evidence type="ECO:0000313" key="2">
    <source>
        <dbReference type="Proteomes" id="UP000238937"/>
    </source>
</evidence>
<dbReference type="EMBL" id="PVWO01000002">
    <property type="protein sequence ID" value="PSB59585.1"/>
    <property type="molecule type" value="Genomic_DNA"/>
</dbReference>
<keyword evidence="2" id="KW-1185">Reference proteome</keyword>
<organism evidence="1 2">
    <name type="scientific">Chamaesiphon polymorphus CCALA 037</name>
    <dbReference type="NCBI Taxonomy" id="2107692"/>
    <lineage>
        <taxon>Bacteria</taxon>
        <taxon>Bacillati</taxon>
        <taxon>Cyanobacteriota</taxon>
        <taxon>Cyanophyceae</taxon>
        <taxon>Gomontiellales</taxon>
        <taxon>Chamaesiphonaceae</taxon>
        <taxon>Chamaesiphon</taxon>
    </lineage>
</organism>
<reference evidence="1 2" key="1">
    <citation type="submission" date="2018-03" db="EMBL/GenBank/DDBJ databases">
        <title>The ancient ancestry and fast evolution of plastids.</title>
        <authorList>
            <person name="Moore K.R."/>
            <person name="Magnabosco C."/>
            <person name="Momper L."/>
            <person name="Gold D.A."/>
            <person name="Bosak T."/>
            <person name="Fournier G.P."/>
        </authorList>
    </citation>
    <scope>NUCLEOTIDE SEQUENCE [LARGE SCALE GENOMIC DNA]</scope>
    <source>
        <strain evidence="1 2">CCALA 037</strain>
    </source>
</reference>
<dbReference type="Proteomes" id="UP000238937">
    <property type="component" value="Unassembled WGS sequence"/>
</dbReference>